<evidence type="ECO:0008006" key="4">
    <source>
        <dbReference type="Google" id="ProtNLM"/>
    </source>
</evidence>
<evidence type="ECO:0000313" key="2">
    <source>
        <dbReference type="EMBL" id="KKU98297.1"/>
    </source>
</evidence>
<sequence length="1787" mass="197645">MITFEDLEDPLFKQLPPDEQYKGRSEVFRDLMKLDPGFAQLPLEERSKLLMGPSEPTKGPMREGLERGVEKVLGVAQAVGGAPEAATIEGMEEAYKHSREQLDQSLREIFGKAGEGVSDVIAKGRTAVGAGFSVFFPNFISEGLAPLLETVGKGYGEIVRLPGYIEPSWAKGLEPFAKVAESLSPDAVMILGFKAAHNVLGRNPTSATELKRATRDPKFVRELTDANNIEWARYAESDIGKLAAELDRLDQLRQSPEGAKLLREQLSRREAGGKVEAEFAKLREGALPEEPSAIREAIPRELQDIPLPEEAGVMVGERLGLPQPKIEMIRTALRKEAAKEKLTAQERQALKETSVEVKPKRAKEKLGPEAQRRLDEFEAKRRQIIDDARMILADPTAAEYTKAAALAKLDELGIKPFKRTAPVKTPSPEAPVAAGEAIRPEEGVRAGPPRLEPTEAGMQGVLAETPQRETPTGALRAKGKQAEGLTPLERATIPETQMELGAEAPQPQISLADAKRIAKQFPLIKGVTERNGVFEPQFDAWSAMNKAREVIAQREAFKKAVEEMPEPPPKGGARAPRPRLEDSEVAPSTYIRRNYVDNDGPGISVPRGLEEEFGAWNRWIKKGGTPIEDIAEEMVNVGILRVEPGEGPLDALIRYRAEKPAKAGSARFSERSLEKQTVAAAVEEKVVSLTETPADLEYKGKTYQGAEKVEEGIRLKDDPDKVLTKANDILSVEEKIPFEVPAEEVGAPSVSEVAAGREAVSPVSEMSLKDLIKKGLREETGAIGELTPEQRASAKAARDARREIYRRVQQYAKKTGKDIANAAEELGMDKAMAARLGQQSRERTPEVAYAQRQGTLITGTDQVKPGDIVYDRLLESYGWVKGVKGVKGRDVLELAEGTDRWTAAVGNRLEAARRVGNLELIRKGLSDTGSTSVFGGELSPEQMKLESDARAMRKELYHRITEGAKQSGKDFIEQARDMGLSPSLATRLRITRGLDEAIDSLGSAATGLKRINEESAMILSEADRVMEEGTLSKELYAEMRQKFGPAPQTYARRISERGMDQGRILLKETETNVLKAVTDLEAYGDALSVTTARAARQTIQSVIKESEKQAMAFRKDLATWGRIGQALQRAPKQVYSEELIQGLQRLGIAIDTPRRVKMRLPIDTQIFNSIRTIIEEKSWNALTPEQKSQFERNLVDTFRLNLFSPTSFTLDTGFNLTEIGVQAVSGLGGDLVHAARGYPTFPSLNGIWKALQLRKNLFRESDPDVLAKLKSRWMVPEVEAGLGRTALGERIPGDLTLTESFTTMGKPGAFTERGNIYSAAYDAIKGSPMYAKSAVDTGVGRMAANMTLWREAFMEADRRGLSGIERQNFVEQWWKDLPQGAVDMAIEAGNKAKANMPLPKWVESFTRWKPTQLFVEAFGRWTAQFPRWAGEMMGYDPRLWKRFMEGKSSPEEVGRYLTRMATGIGGIWFVDQMMNNNPEGHVDYQSGEWVDKDKNRTRLSGLDTIIMPLFISQIARAGWKTAIGEDPTDEIAKITGLSKYVSILGLRFLYGGEGGVLGRITQQLQTGIKQQGKLDTRALTDGLTDTLNRMFPGQAILGTMKSIMDPVLREGLGANLPGLSWLKDERIDLATGEPVEPRQRYFGAEMPALMGTPIPGATRIMPEVSKMLGQYGLLFYRGPRLPIAGYRASEAPEEVTREWEIAFGKARSQIFRQVIPSIQAAEMQFPVAQRRQGTPFYEIVRKKLQTYDSMAARHATTIVNARHLARGRLPRQLTVRERRGSESEATE</sequence>
<gene>
    <name evidence="2" type="ORF">UY28_C0004G0035</name>
</gene>
<reference evidence="2 3" key="1">
    <citation type="journal article" date="2015" name="Nature">
        <title>rRNA introns, odd ribosomes, and small enigmatic genomes across a large radiation of phyla.</title>
        <authorList>
            <person name="Brown C.T."/>
            <person name="Hug L.A."/>
            <person name="Thomas B.C."/>
            <person name="Sharon I."/>
            <person name="Castelle C.J."/>
            <person name="Singh A."/>
            <person name="Wilkins M.J."/>
            <person name="Williams K.H."/>
            <person name="Banfield J.F."/>
        </authorList>
    </citation>
    <scope>NUCLEOTIDE SEQUENCE [LARGE SCALE GENOMIC DNA]</scope>
</reference>
<evidence type="ECO:0000256" key="1">
    <source>
        <dbReference type="SAM" id="MobiDB-lite"/>
    </source>
</evidence>
<feature type="region of interest" description="Disordered" evidence="1">
    <location>
        <begin position="562"/>
        <end position="586"/>
    </location>
</feature>
<name>A0A0G1UVX2_9BACT</name>
<evidence type="ECO:0000313" key="3">
    <source>
        <dbReference type="Proteomes" id="UP000034694"/>
    </source>
</evidence>
<protein>
    <recommendedName>
        <fullName evidence="4">Large polyvalent protein associated domain-containing protein</fullName>
    </recommendedName>
</protein>
<dbReference type="Proteomes" id="UP000034694">
    <property type="component" value="Unassembled WGS sequence"/>
</dbReference>
<accession>A0A0G1UVX2</accession>
<dbReference type="EMBL" id="LCPK01000004">
    <property type="protein sequence ID" value="KKU98297.1"/>
    <property type="molecule type" value="Genomic_DNA"/>
</dbReference>
<comment type="caution">
    <text evidence="2">The sequence shown here is derived from an EMBL/GenBank/DDBJ whole genome shotgun (WGS) entry which is preliminary data.</text>
</comment>
<organism evidence="2 3">
    <name type="scientific">Candidatus Amesbacteria bacterium GW2011_GWB1_48_13</name>
    <dbReference type="NCBI Taxonomy" id="1618362"/>
    <lineage>
        <taxon>Bacteria</taxon>
        <taxon>Candidatus Amesiibacteriota</taxon>
    </lineage>
</organism>
<proteinExistence type="predicted"/>